<dbReference type="Gene3D" id="3.40.50.300">
    <property type="entry name" value="P-loop containing nucleotide triphosphate hydrolases"/>
    <property type="match status" value="1"/>
</dbReference>
<dbReference type="InterPro" id="IPR036181">
    <property type="entry name" value="MIT_dom_sf"/>
</dbReference>
<dbReference type="InterPro" id="IPR003960">
    <property type="entry name" value="ATPase_AAA_CS"/>
</dbReference>
<dbReference type="GO" id="GO:0010008">
    <property type="term" value="C:endosome membrane"/>
    <property type="evidence" value="ECO:0007669"/>
    <property type="project" value="UniProtKB-SubCell"/>
</dbReference>
<evidence type="ECO:0000256" key="3">
    <source>
        <dbReference type="ARBA" id="ARBA00022741"/>
    </source>
</evidence>
<dbReference type="GO" id="GO:0007033">
    <property type="term" value="P:vacuole organization"/>
    <property type="evidence" value="ECO:0007669"/>
    <property type="project" value="TreeGrafter"/>
</dbReference>
<accession>A0A6U4ZFE5</accession>
<dbReference type="EMBL" id="HBFK01041013">
    <property type="protein sequence ID" value="CAD8758400.1"/>
    <property type="molecule type" value="Transcribed_RNA"/>
</dbReference>
<evidence type="ECO:0000313" key="9">
    <source>
        <dbReference type="EMBL" id="CAD8758400.1"/>
    </source>
</evidence>
<evidence type="ECO:0000256" key="2">
    <source>
        <dbReference type="ARBA" id="ARBA00006914"/>
    </source>
</evidence>
<dbReference type="SUPFAM" id="SSF116846">
    <property type="entry name" value="MIT domain"/>
    <property type="match status" value="1"/>
</dbReference>
<dbReference type="InterPro" id="IPR041569">
    <property type="entry name" value="AAA_lid_3"/>
</dbReference>
<evidence type="ECO:0000259" key="8">
    <source>
        <dbReference type="SMART" id="SM00382"/>
    </source>
</evidence>
<dbReference type="Pfam" id="PF04212">
    <property type="entry name" value="MIT"/>
    <property type="match status" value="1"/>
</dbReference>
<keyword evidence="5 7" id="KW-0067">ATP-binding</keyword>
<dbReference type="FunFam" id="3.40.50.300:FF:000043">
    <property type="entry name" value="Vacuolar protein sorting-associated protein 4"/>
    <property type="match status" value="1"/>
</dbReference>
<name>A0A6U4ZFE5_HEMAN</name>
<dbReference type="InterPro" id="IPR003593">
    <property type="entry name" value="AAA+_ATPase"/>
</dbReference>
<dbReference type="InterPro" id="IPR007330">
    <property type="entry name" value="MIT_dom"/>
</dbReference>
<dbReference type="Gene3D" id="1.20.58.80">
    <property type="entry name" value="Phosphotransferase system, lactose/cellobiose-type IIA subunit"/>
    <property type="match status" value="1"/>
</dbReference>
<gene>
    <name evidence="10" type="ORF">HAND00432_LOCUS21451</name>
    <name evidence="9" type="ORF">HAND1043_LOCUS24914</name>
</gene>
<dbReference type="SMART" id="SM00382">
    <property type="entry name" value="AAA"/>
    <property type="match status" value="1"/>
</dbReference>
<dbReference type="EMBL" id="HBFX01035577">
    <property type="protein sequence ID" value="CAD8970452.1"/>
    <property type="molecule type" value="Transcribed_RNA"/>
</dbReference>
<sequence>MSTVNFAEKAIERSQAAVALDREALKISDPMEQKEKFEEALNSYIQAIEAFKPAIKWEKIASRKEQFTAKMIEYVGRAEAIKKILNEPIVPVKQKATAGGGGGDDKDKTKMSDAMQGAIVKEKPNVKWDDIAGLEQAKEALKEAVILPIKFPQLFSSAGRTPWSGIMLYGPPGTGKSYLAKAVATEADATFLSVSSSDLTSKWLGESEKLVKMMFETARENRPSIVFIDEIDSIATARSDSESESSRRIKTELLIQMDGVGHSLEGMLILCATNLPWAIDSAVRRRCQKRIYIPLPDDRARRRMVEIHVSKIQPPPELTNENYEELATRTDGFSGSDISILVRDAIMEPVRRCQDAVAFKWIEVEVPGKEGEPAQMVKKLQPCAPSTPNSLKMSLMELASEHGPEKLIAPPVTFNDFSKTLERCKPSVSQEDLQEFQKFTLDFGQDG</sequence>
<evidence type="ECO:0000313" key="10">
    <source>
        <dbReference type="EMBL" id="CAD8970452.1"/>
    </source>
</evidence>
<evidence type="ECO:0000256" key="6">
    <source>
        <dbReference type="ARBA" id="ARBA00023136"/>
    </source>
</evidence>
<dbReference type="PROSITE" id="PS00674">
    <property type="entry name" value="AAA"/>
    <property type="match status" value="1"/>
</dbReference>
<comment type="subcellular location">
    <subcellularLocation>
        <location evidence="1">Endosome membrane</location>
        <topology evidence="1">Peripheral membrane protein</topology>
    </subcellularLocation>
</comment>
<dbReference type="PANTHER" id="PTHR23074">
    <property type="entry name" value="AAA DOMAIN-CONTAINING"/>
    <property type="match status" value="1"/>
</dbReference>
<dbReference type="Gene3D" id="1.10.8.60">
    <property type="match status" value="1"/>
</dbReference>
<keyword evidence="4" id="KW-0967">Endosome</keyword>
<feature type="domain" description="AAA+ ATPase" evidence="8">
    <location>
        <begin position="162"/>
        <end position="297"/>
    </location>
</feature>
<reference evidence="9" key="1">
    <citation type="submission" date="2021-01" db="EMBL/GenBank/DDBJ databases">
        <authorList>
            <person name="Corre E."/>
            <person name="Pelletier E."/>
            <person name="Niang G."/>
            <person name="Scheremetjew M."/>
            <person name="Finn R."/>
            <person name="Kale V."/>
            <person name="Holt S."/>
            <person name="Cochrane G."/>
            <person name="Meng A."/>
            <person name="Brown T."/>
            <person name="Cohen L."/>
        </authorList>
    </citation>
    <scope>NUCLEOTIDE SEQUENCE</scope>
    <source>
        <strain evidence="9">CCMP441</strain>
        <strain evidence="10">CCMP644</strain>
    </source>
</reference>
<protein>
    <recommendedName>
        <fullName evidence="8">AAA+ ATPase domain-containing protein</fullName>
    </recommendedName>
</protein>
<evidence type="ECO:0000256" key="4">
    <source>
        <dbReference type="ARBA" id="ARBA00022753"/>
    </source>
</evidence>
<dbReference type="SUPFAM" id="SSF52540">
    <property type="entry name" value="P-loop containing nucleoside triphosphate hydrolases"/>
    <property type="match status" value="1"/>
</dbReference>
<dbReference type="InterPro" id="IPR050304">
    <property type="entry name" value="MT-severing_AAA_ATPase"/>
</dbReference>
<evidence type="ECO:0000256" key="1">
    <source>
        <dbReference type="ARBA" id="ARBA00004481"/>
    </source>
</evidence>
<comment type="similarity">
    <text evidence="2 7">Belongs to the AAA ATPase family.</text>
</comment>
<dbReference type="GO" id="GO:0005524">
    <property type="term" value="F:ATP binding"/>
    <property type="evidence" value="ECO:0007669"/>
    <property type="project" value="UniProtKB-KW"/>
</dbReference>
<organism evidence="9">
    <name type="scientific">Hemiselmis andersenii</name>
    <name type="common">Cryptophyte alga</name>
    <dbReference type="NCBI Taxonomy" id="464988"/>
    <lineage>
        <taxon>Eukaryota</taxon>
        <taxon>Cryptophyceae</taxon>
        <taxon>Cryptomonadales</taxon>
        <taxon>Hemiselmidaceae</taxon>
        <taxon>Hemiselmis</taxon>
    </lineage>
</organism>
<evidence type="ECO:0000256" key="5">
    <source>
        <dbReference type="ARBA" id="ARBA00022840"/>
    </source>
</evidence>
<keyword evidence="6" id="KW-0472">Membrane</keyword>
<dbReference type="FunFam" id="1.10.8.60:FF:000015">
    <property type="entry name" value="vacuolar protein sorting-associated protein 4A"/>
    <property type="match status" value="1"/>
</dbReference>
<dbReference type="Pfam" id="PF00004">
    <property type="entry name" value="AAA"/>
    <property type="match status" value="1"/>
</dbReference>
<proteinExistence type="inferred from homology"/>
<dbReference type="PANTHER" id="PTHR23074:SF83">
    <property type="entry name" value="VACUOLAR PROTEIN SORTING-ASSOCIATED PROTEIN 4A"/>
    <property type="match status" value="1"/>
</dbReference>
<dbReference type="InterPro" id="IPR027417">
    <property type="entry name" value="P-loop_NTPase"/>
</dbReference>
<dbReference type="GO" id="GO:0016197">
    <property type="term" value="P:endosomal transport"/>
    <property type="evidence" value="ECO:0007669"/>
    <property type="project" value="TreeGrafter"/>
</dbReference>
<dbReference type="AlphaFoldDB" id="A0A6U4ZFE5"/>
<dbReference type="InterPro" id="IPR015415">
    <property type="entry name" value="Spast_Vps4_C"/>
</dbReference>
<dbReference type="Pfam" id="PF17862">
    <property type="entry name" value="AAA_lid_3"/>
    <property type="match status" value="1"/>
</dbReference>
<keyword evidence="3 7" id="KW-0547">Nucleotide-binding</keyword>
<dbReference type="InterPro" id="IPR003959">
    <property type="entry name" value="ATPase_AAA_core"/>
</dbReference>
<dbReference type="GO" id="GO:0016887">
    <property type="term" value="F:ATP hydrolysis activity"/>
    <property type="evidence" value="ECO:0007669"/>
    <property type="project" value="InterPro"/>
</dbReference>
<evidence type="ECO:0000256" key="7">
    <source>
        <dbReference type="RuleBase" id="RU003651"/>
    </source>
</evidence>
<dbReference type="Pfam" id="PF09336">
    <property type="entry name" value="Vps4_C"/>
    <property type="match status" value="1"/>
</dbReference>